<dbReference type="EMBL" id="CP104758">
    <property type="protein sequence ID" value="WBG90012.1"/>
    <property type="molecule type" value="Genomic_DNA"/>
</dbReference>
<name>A0AAJ5QG15_9GAMM</name>
<accession>A0AAJ5QG15</accession>
<keyword evidence="3" id="KW-1185">Reference proteome</keyword>
<gene>
    <name evidence="2" type="ORF">N5580_13035</name>
</gene>
<organism evidence="2 3">
    <name type="scientific">Pantoea piersonii</name>
    <dbReference type="NCBI Taxonomy" id="2364647"/>
    <lineage>
        <taxon>Bacteria</taxon>
        <taxon>Pseudomonadati</taxon>
        <taxon>Pseudomonadota</taxon>
        <taxon>Gammaproteobacteria</taxon>
        <taxon>Enterobacterales</taxon>
        <taxon>Erwiniaceae</taxon>
        <taxon>Pantoea</taxon>
    </lineage>
</organism>
<dbReference type="AlphaFoldDB" id="A0AAJ5QG15"/>
<evidence type="ECO:0000313" key="3">
    <source>
        <dbReference type="Proteomes" id="UP001211544"/>
    </source>
</evidence>
<sequence length="185" mass="18699">MASSIQVKRGTTAKVSAYTPLSGELVLDTTTNKLYAGDGTTAGGKQVLGSRKGVTDGSGAAAGDIGEYLSASASSVALTTATAVNVTSLTLTAGDWDIHGTVEYTASGNIITNIIGGFTTTSATLPAFPNRYRNPSAAAVDTTAVAVPYQRLLITTSTVLYLVVQASFASGAVSASGVIRARRSN</sequence>
<dbReference type="Pfam" id="PF18454">
    <property type="entry name" value="Mtd_N"/>
    <property type="match status" value="1"/>
</dbReference>
<reference evidence="2 3" key="1">
    <citation type="journal article" date="2022" name="J Glob Antimicrob Resist">
        <title>First complete genome of a multidrug resistant strain of the novel human pathogen Kalamiella piersonii (GABEKP28) identified in human saliva.</title>
        <authorList>
            <person name="McDonagh F."/>
            <person name="Singh N.K."/>
            <person name="Venkateswaran K."/>
            <person name="Lonappan A.M."/>
            <person name="Hallahan B."/>
            <person name="Tuohy A."/>
            <person name="Burke L."/>
            <person name="Kovarova A."/>
            <person name="Miliotis G."/>
        </authorList>
    </citation>
    <scope>NUCLEOTIDE SEQUENCE [LARGE SCALE GENOMIC DNA]</scope>
    <source>
        <strain evidence="2 3">GABEKP28</strain>
    </source>
</reference>
<dbReference type="InterPro" id="IPR041352">
    <property type="entry name" value="Mtd_N"/>
</dbReference>
<dbReference type="Proteomes" id="UP001211544">
    <property type="component" value="Chromosome"/>
</dbReference>
<evidence type="ECO:0000313" key="2">
    <source>
        <dbReference type="EMBL" id="WBG90012.1"/>
    </source>
</evidence>
<dbReference type="RefSeq" id="WP_269949321.1">
    <property type="nucleotide sequence ID" value="NZ_CP104758.1"/>
</dbReference>
<dbReference type="Gene3D" id="2.10.10.30">
    <property type="match status" value="1"/>
</dbReference>
<evidence type="ECO:0000259" key="1">
    <source>
        <dbReference type="Pfam" id="PF18454"/>
    </source>
</evidence>
<protein>
    <recommendedName>
        <fullName evidence="1">Major tropism determinant N-terminal domain-containing protein</fullName>
    </recommendedName>
</protein>
<feature type="domain" description="Major tropism determinant N-terminal" evidence="1">
    <location>
        <begin position="5"/>
        <end position="41"/>
    </location>
</feature>
<proteinExistence type="predicted"/>
<dbReference type="KEGG" id="kpie:N5580_13035"/>